<dbReference type="Pfam" id="PF08323">
    <property type="entry name" value="Glyco_transf_5"/>
    <property type="match status" value="1"/>
</dbReference>
<evidence type="ECO:0000256" key="1">
    <source>
        <dbReference type="ARBA" id="ARBA00001478"/>
    </source>
</evidence>
<dbReference type="PANTHER" id="PTHR45825:SF11">
    <property type="entry name" value="ALPHA AMYLASE DOMAIN-CONTAINING PROTEIN"/>
    <property type="match status" value="1"/>
</dbReference>
<dbReference type="NCBIfam" id="TIGR02095">
    <property type="entry name" value="glgA"/>
    <property type="match status" value="1"/>
</dbReference>
<dbReference type="HAMAP" id="MF_00484">
    <property type="entry name" value="Glycogen_synth"/>
    <property type="match status" value="1"/>
</dbReference>
<dbReference type="InterPro" id="IPR013534">
    <property type="entry name" value="Starch_synth_cat_dom"/>
</dbReference>
<accession>A0ABR8PZ63</accession>
<dbReference type="CDD" id="cd03791">
    <property type="entry name" value="GT5_Glycogen_synthase_DULL1-like"/>
    <property type="match status" value="1"/>
</dbReference>
<evidence type="ECO:0000259" key="8">
    <source>
        <dbReference type="Pfam" id="PF00534"/>
    </source>
</evidence>
<keyword evidence="6 7" id="KW-0320">Glycogen biosynthesis</keyword>
<dbReference type="EC" id="2.4.1.21" evidence="7"/>
<evidence type="ECO:0000313" key="11">
    <source>
        <dbReference type="Proteomes" id="UP000627781"/>
    </source>
</evidence>
<evidence type="ECO:0000256" key="7">
    <source>
        <dbReference type="HAMAP-Rule" id="MF_00484"/>
    </source>
</evidence>
<reference evidence="10 11" key="1">
    <citation type="submission" date="2020-08" db="EMBL/GenBank/DDBJ databases">
        <title>A Genomic Blueprint of the Chicken Gut Microbiome.</title>
        <authorList>
            <person name="Gilroy R."/>
            <person name="Ravi A."/>
            <person name="Getino M."/>
            <person name="Pursley I."/>
            <person name="Horton D.L."/>
            <person name="Alikhan N.-F."/>
            <person name="Baker D."/>
            <person name="Gharbi K."/>
            <person name="Hall N."/>
            <person name="Watson M."/>
            <person name="Adriaenssens E.M."/>
            <person name="Foster-Nyarko E."/>
            <person name="Jarju S."/>
            <person name="Secka A."/>
            <person name="Antonio M."/>
            <person name="Oren A."/>
            <person name="Chaudhuri R."/>
            <person name="La Ragione R.M."/>
            <person name="Hildebrand F."/>
            <person name="Pallen M.J."/>
        </authorList>
    </citation>
    <scope>NUCLEOTIDE SEQUENCE [LARGE SCALE GENOMIC DNA]</scope>
    <source>
        <strain evidence="10 11">Sa3CVN1</strain>
    </source>
</reference>
<proteinExistence type="inferred from homology"/>
<dbReference type="PANTHER" id="PTHR45825">
    <property type="entry name" value="GRANULE-BOUND STARCH SYNTHASE 1, CHLOROPLASTIC/AMYLOPLASTIC"/>
    <property type="match status" value="1"/>
</dbReference>
<keyword evidence="5 7" id="KW-0808">Transferase</keyword>
<organism evidence="10 11">
    <name type="scientific">Clostridium cibarium</name>
    <dbReference type="NCBI Taxonomy" id="2762247"/>
    <lineage>
        <taxon>Bacteria</taxon>
        <taxon>Bacillati</taxon>
        <taxon>Bacillota</taxon>
        <taxon>Clostridia</taxon>
        <taxon>Eubacteriales</taxon>
        <taxon>Clostridiaceae</taxon>
        <taxon>Clostridium</taxon>
    </lineage>
</organism>
<keyword evidence="11" id="KW-1185">Reference proteome</keyword>
<feature type="binding site" evidence="7">
    <location>
        <position position="15"/>
    </location>
    <ligand>
        <name>ADP-alpha-D-glucose</name>
        <dbReference type="ChEBI" id="CHEBI:57498"/>
    </ligand>
</feature>
<feature type="domain" description="Starch synthase catalytic" evidence="9">
    <location>
        <begin position="2"/>
        <end position="237"/>
    </location>
</feature>
<name>A0ABR8PZ63_9CLOT</name>
<evidence type="ECO:0000256" key="4">
    <source>
        <dbReference type="ARBA" id="ARBA00022676"/>
    </source>
</evidence>
<evidence type="ECO:0000256" key="3">
    <source>
        <dbReference type="ARBA" id="ARBA00010281"/>
    </source>
</evidence>
<evidence type="ECO:0000259" key="9">
    <source>
        <dbReference type="Pfam" id="PF08323"/>
    </source>
</evidence>
<comment type="catalytic activity">
    <reaction evidence="1 7">
        <text>[(1-&gt;4)-alpha-D-glucosyl](n) + ADP-alpha-D-glucose = [(1-&gt;4)-alpha-D-glucosyl](n+1) + ADP + H(+)</text>
        <dbReference type="Rhea" id="RHEA:18189"/>
        <dbReference type="Rhea" id="RHEA-COMP:9584"/>
        <dbReference type="Rhea" id="RHEA-COMP:9587"/>
        <dbReference type="ChEBI" id="CHEBI:15378"/>
        <dbReference type="ChEBI" id="CHEBI:15444"/>
        <dbReference type="ChEBI" id="CHEBI:57498"/>
        <dbReference type="ChEBI" id="CHEBI:456216"/>
        <dbReference type="EC" id="2.4.1.21"/>
    </reaction>
</comment>
<comment type="pathway">
    <text evidence="7">Glycan biosynthesis; glycogen biosynthesis.</text>
</comment>
<dbReference type="InterPro" id="IPR001296">
    <property type="entry name" value="Glyco_trans_1"/>
</dbReference>
<sequence>MKVLLAASEAYPLIRSGSLGDAIGALSKELGKKDIDVRVVIPKYKNIDLNIKDKLEFVKWFMVKVGWRTQYCGLFKYDSDNVKYYLVDNEYYFNRDDLYGYDDDDERFAYFDKTILELINELDWKPDIIHCNDWQTGMVPVMLKYDYASRDEYKDIKTVFSFHNMMFKGVFSPEILPDLFDYNMELFNNGSLEFYGGVSFMKGGINFADKITTVSSTYADEVKTPQYGEKLDGLLREKAFNIKGVLNGLDYNEYDPRKDPYIYKVFGNNSIKDKQINKLELQKDLTLPVNKDIPMLGLVSKLNNQKGLELIINIADKLLQHNIQLVILGTGDRQYEEHFKGLQSRYKDKVSTNIKYDKKLAHKIYAGCDMLLKPSLLEPCGSGQLIALRYGTIPIGRETGGLKDTILPYNKYNGKGNGFSFSNFNANELLMIIEYALDIYQDKECWKSIVDQAMNSDYSWEKSASEYSELYCQII</sequence>
<evidence type="ECO:0000256" key="6">
    <source>
        <dbReference type="ARBA" id="ARBA00023056"/>
    </source>
</evidence>
<gene>
    <name evidence="7 10" type="primary">glgA</name>
    <name evidence="10" type="ORF">H9661_19085</name>
</gene>
<comment type="caution">
    <text evidence="10">The sequence shown here is derived from an EMBL/GenBank/DDBJ whole genome shotgun (WGS) entry which is preliminary data.</text>
</comment>
<evidence type="ECO:0000256" key="2">
    <source>
        <dbReference type="ARBA" id="ARBA00002764"/>
    </source>
</evidence>
<dbReference type="NCBIfam" id="NF001898">
    <property type="entry name" value="PRK00654.1-1"/>
    <property type="match status" value="1"/>
</dbReference>
<dbReference type="Proteomes" id="UP000627781">
    <property type="component" value="Unassembled WGS sequence"/>
</dbReference>
<dbReference type="Pfam" id="PF00534">
    <property type="entry name" value="Glycos_transf_1"/>
    <property type="match status" value="1"/>
</dbReference>
<dbReference type="SUPFAM" id="SSF53756">
    <property type="entry name" value="UDP-Glycosyltransferase/glycogen phosphorylase"/>
    <property type="match status" value="1"/>
</dbReference>
<evidence type="ECO:0000313" key="10">
    <source>
        <dbReference type="EMBL" id="MBD7913459.1"/>
    </source>
</evidence>
<keyword evidence="4 7" id="KW-0328">Glycosyltransferase</keyword>
<comment type="similarity">
    <text evidence="3 7">Belongs to the glycosyltransferase 1 family. Bacterial/plant glycogen synthase subfamily.</text>
</comment>
<evidence type="ECO:0000256" key="5">
    <source>
        <dbReference type="ARBA" id="ARBA00022679"/>
    </source>
</evidence>
<dbReference type="GO" id="GO:0009011">
    <property type="term" value="F:alpha-1,4-glucan glucosyltransferase (ADP-glucose donor) activity"/>
    <property type="evidence" value="ECO:0007669"/>
    <property type="project" value="UniProtKB-EC"/>
</dbReference>
<comment type="function">
    <text evidence="2 7">Synthesizes alpha-1,4-glucan chains using ADP-glucose.</text>
</comment>
<dbReference type="InterPro" id="IPR011835">
    <property type="entry name" value="GS/SS"/>
</dbReference>
<feature type="domain" description="Glycosyl transferase family 1" evidence="8">
    <location>
        <begin position="290"/>
        <end position="440"/>
    </location>
</feature>
<protein>
    <recommendedName>
        <fullName evidence="7">Glycogen synthase</fullName>
        <ecNumber evidence="7">2.4.1.21</ecNumber>
    </recommendedName>
    <alternativeName>
        <fullName evidence="7">Starch [bacterial glycogen] synthase</fullName>
    </alternativeName>
</protein>
<dbReference type="RefSeq" id="WP_143318596.1">
    <property type="nucleotide sequence ID" value="NZ_JACSRA010000053.1"/>
</dbReference>
<dbReference type="EMBL" id="JACSRA010000053">
    <property type="protein sequence ID" value="MBD7913459.1"/>
    <property type="molecule type" value="Genomic_DNA"/>
</dbReference>
<dbReference type="Gene3D" id="3.40.50.2000">
    <property type="entry name" value="Glycogen Phosphorylase B"/>
    <property type="match status" value="2"/>
</dbReference>